<reference evidence="2" key="1">
    <citation type="thesis" date="2020" institute="ProQuest LLC" country="789 East Eisenhower Parkway, Ann Arbor, MI, USA">
        <title>Comparative Genomics and Chromosome Evolution.</title>
        <authorList>
            <person name="Mudd A.B."/>
        </authorList>
    </citation>
    <scope>NUCLEOTIDE SEQUENCE</scope>
    <source>
        <strain evidence="2">HN-11 Male</strain>
        <tissue evidence="2">Kidney and liver</tissue>
    </source>
</reference>
<gene>
    <name evidence="2" type="ORF">GDO78_011363</name>
</gene>
<feature type="chain" id="PRO_5035318014" evidence="1">
    <location>
        <begin position="20"/>
        <end position="68"/>
    </location>
</feature>
<keyword evidence="3" id="KW-1185">Reference proteome</keyword>
<evidence type="ECO:0000313" key="2">
    <source>
        <dbReference type="EMBL" id="KAG9482662.1"/>
    </source>
</evidence>
<evidence type="ECO:0000256" key="1">
    <source>
        <dbReference type="SAM" id="SignalP"/>
    </source>
</evidence>
<name>A0A8J6K7G8_ELECQ</name>
<evidence type="ECO:0000313" key="3">
    <source>
        <dbReference type="Proteomes" id="UP000770717"/>
    </source>
</evidence>
<organism evidence="2 3">
    <name type="scientific">Eleutherodactylus coqui</name>
    <name type="common">Puerto Rican coqui</name>
    <dbReference type="NCBI Taxonomy" id="57060"/>
    <lineage>
        <taxon>Eukaryota</taxon>
        <taxon>Metazoa</taxon>
        <taxon>Chordata</taxon>
        <taxon>Craniata</taxon>
        <taxon>Vertebrata</taxon>
        <taxon>Euteleostomi</taxon>
        <taxon>Amphibia</taxon>
        <taxon>Batrachia</taxon>
        <taxon>Anura</taxon>
        <taxon>Neobatrachia</taxon>
        <taxon>Hyloidea</taxon>
        <taxon>Eleutherodactylidae</taxon>
        <taxon>Eleutherodactylinae</taxon>
        <taxon>Eleutherodactylus</taxon>
        <taxon>Eleutherodactylus</taxon>
    </lineage>
</organism>
<keyword evidence="1" id="KW-0732">Signal</keyword>
<sequence length="68" mass="7820">MSLVLLSLNIIYQVQLASSTLQGYQLLPLWWVWTSELCGQRPSGDRWGGFIFTYIDIDDLSSEPINNR</sequence>
<protein>
    <submittedName>
        <fullName evidence="2">Uncharacterized protein</fullName>
    </submittedName>
</protein>
<feature type="signal peptide" evidence="1">
    <location>
        <begin position="1"/>
        <end position="19"/>
    </location>
</feature>
<dbReference type="Proteomes" id="UP000770717">
    <property type="component" value="Unassembled WGS sequence"/>
</dbReference>
<dbReference type="AlphaFoldDB" id="A0A8J6K7G8"/>
<dbReference type="EMBL" id="WNTK01000006">
    <property type="protein sequence ID" value="KAG9482662.1"/>
    <property type="molecule type" value="Genomic_DNA"/>
</dbReference>
<comment type="caution">
    <text evidence="2">The sequence shown here is derived from an EMBL/GenBank/DDBJ whole genome shotgun (WGS) entry which is preliminary data.</text>
</comment>
<proteinExistence type="predicted"/>
<accession>A0A8J6K7G8</accession>